<evidence type="ECO:0000313" key="1">
    <source>
        <dbReference type="EMBL" id="GAA0167247.1"/>
    </source>
</evidence>
<reference evidence="1 2" key="1">
    <citation type="submission" date="2024-01" db="EMBL/GenBank/DDBJ databases">
        <title>The complete chloroplast genome sequence of Lithospermum erythrorhizon: insights into the phylogenetic relationship among Boraginaceae species and the maternal lineages of purple gromwells.</title>
        <authorList>
            <person name="Okada T."/>
            <person name="Watanabe K."/>
        </authorList>
    </citation>
    <scope>NUCLEOTIDE SEQUENCE [LARGE SCALE GENOMIC DNA]</scope>
</reference>
<proteinExistence type="predicted"/>
<dbReference type="PANTHER" id="PTHR24559:SF444">
    <property type="entry name" value="REVERSE TRANSCRIPTASE DOMAIN-CONTAINING PROTEIN"/>
    <property type="match status" value="1"/>
</dbReference>
<dbReference type="PANTHER" id="PTHR24559">
    <property type="entry name" value="TRANSPOSON TY3-I GAG-POL POLYPROTEIN"/>
    <property type="match status" value="1"/>
</dbReference>
<dbReference type="EMBL" id="BAABME010006017">
    <property type="protein sequence ID" value="GAA0167247.1"/>
    <property type="molecule type" value="Genomic_DNA"/>
</dbReference>
<evidence type="ECO:0000313" key="2">
    <source>
        <dbReference type="Proteomes" id="UP001454036"/>
    </source>
</evidence>
<dbReference type="Gene3D" id="3.10.10.10">
    <property type="entry name" value="HIV Type 1 Reverse Transcriptase, subunit A, domain 1"/>
    <property type="match status" value="1"/>
</dbReference>
<keyword evidence="2" id="KW-1185">Reference proteome</keyword>
<dbReference type="SUPFAM" id="SSF56672">
    <property type="entry name" value="DNA/RNA polymerases"/>
    <property type="match status" value="1"/>
</dbReference>
<dbReference type="Proteomes" id="UP001454036">
    <property type="component" value="Unassembled WGS sequence"/>
</dbReference>
<accession>A0AAV3QYS5</accession>
<evidence type="ECO:0008006" key="3">
    <source>
        <dbReference type="Google" id="ProtNLM"/>
    </source>
</evidence>
<dbReference type="InterPro" id="IPR053134">
    <property type="entry name" value="RNA-dir_DNA_polymerase"/>
</dbReference>
<dbReference type="AlphaFoldDB" id="A0AAV3QYS5"/>
<comment type="caution">
    <text evidence="1">The sequence shown here is derived from an EMBL/GenBank/DDBJ whole genome shotgun (WGS) entry which is preliminary data.</text>
</comment>
<name>A0AAV3QYS5_LITER</name>
<protein>
    <recommendedName>
        <fullName evidence="3">Reverse transcriptase</fullName>
    </recommendedName>
</protein>
<gene>
    <name evidence="1" type="ORF">LIER_22222</name>
</gene>
<organism evidence="1 2">
    <name type="scientific">Lithospermum erythrorhizon</name>
    <name type="common">Purple gromwell</name>
    <name type="synonym">Lithospermum officinale var. erythrorhizon</name>
    <dbReference type="NCBI Taxonomy" id="34254"/>
    <lineage>
        <taxon>Eukaryota</taxon>
        <taxon>Viridiplantae</taxon>
        <taxon>Streptophyta</taxon>
        <taxon>Embryophyta</taxon>
        <taxon>Tracheophyta</taxon>
        <taxon>Spermatophyta</taxon>
        <taxon>Magnoliopsida</taxon>
        <taxon>eudicotyledons</taxon>
        <taxon>Gunneridae</taxon>
        <taxon>Pentapetalae</taxon>
        <taxon>asterids</taxon>
        <taxon>lamiids</taxon>
        <taxon>Boraginales</taxon>
        <taxon>Boraginaceae</taxon>
        <taxon>Boraginoideae</taxon>
        <taxon>Lithospermeae</taxon>
        <taxon>Lithospermum</taxon>
    </lineage>
</organism>
<dbReference type="InterPro" id="IPR043502">
    <property type="entry name" value="DNA/RNA_pol_sf"/>
</dbReference>
<sequence>MSGIYPAVTVHRLYVGATSSSIKQKKRTFNDENNLVIREEVKTLLKANAIQELKFPNWIANIVLVKKLNNKWPMCTDFTSLNKACLEDFYLLQCLGRLVDGNAGHEFFDFMDAFRGYHQIQMLPTD</sequence>